<dbReference type="RefSeq" id="WP_086285369.1">
    <property type="nucleotide sequence ID" value="NZ_NGMO01000004.1"/>
</dbReference>
<dbReference type="SUPFAM" id="SSF55718">
    <property type="entry name" value="SCP-like"/>
    <property type="match status" value="1"/>
</dbReference>
<sequence length="393" mass="45959">MTNAVKELQEAYIDEMFALATYAFNAQDTTERRERFQLLAENSWNYGFFDQEDQLTSQVMATPFPVRFHGQTYLMAGIGYVASYPEARGQGGINRIMEKILEDCRSRNVTLSYLAPFSYPFYRRYGYEQLFDRMTYQLASRDIPTVKKTSGEMKRVTFEEAKGAIKEIYETMPENNRGGLDRKEWWYTYKFNKRKENHYALYYDEKKKITGYLVYQLAAPTFVIVEMGYLNHEALQGLMRFVSSHSGAFDSFEYATGFTGTSKNYLLENPFAKTKLSPYMMGRIVDIEKFLENYPCQKKEMKFALCVTEDSYAKWNEGVFEVYIEDKEINVKKVERTTLPTISGTIQSMTQLLLGYQTLEELAFHEKIQISKEKIAELSQFFPSQQPVLNDYF</sequence>
<dbReference type="InterPro" id="IPR036527">
    <property type="entry name" value="SCP2_sterol-bd_dom_sf"/>
</dbReference>
<dbReference type="PANTHER" id="PTHR37817">
    <property type="entry name" value="N-ACETYLTRANSFERASE EIS"/>
    <property type="match status" value="1"/>
</dbReference>
<reference evidence="2 3" key="1">
    <citation type="submission" date="2017-05" db="EMBL/GenBank/DDBJ databases">
        <title>The Genome Sequence of Enterococcus sp. 10A9_DIV0425.</title>
        <authorList>
            <consortium name="The Broad Institute Genomics Platform"/>
            <consortium name="The Broad Institute Genomic Center for Infectious Diseases"/>
            <person name="Earl A."/>
            <person name="Manson A."/>
            <person name="Schwartman J."/>
            <person name="Gilmore M."/>
            <person name="Abouelleil A."/>
            <person name="Cao P."/>
            <person name="Chapman S."/>
            <person name="Cusick C."/>
            <person name="Shea T."/>
            <person name="Young S."/>
            <person name="Neafsey D."/>
            <person name="Nusbaum C."/>
            <person name="Birren B."/>
        </authorList>
    </citation>
    <scope>NUCLEOTIDE SEQUENCE [LARGE SCALE GENOMIC DNA]</scope>
    <source>
        <strain evidence="2 3">10A9_DIV0425</strain>
    </source>
</reference>
<dbReference type="InterPro" id="IPR051554">
    <property type="entry name" value="Acetyltransferase_Eis"/>
</dbReference>
<evidence type="ECO:0000259" key="1">
    <source>
        <dbReference type="PROSITE" id="PS51186"/>
    </source>
</evidence>
<keyword evidence="3" id="KW-1185">Reference proteome</keyword>
<accession>A0A242JXW9</accession>
<dbReference type="PANTHER" id="PTHR37817:SF1">
    <property type="entry name" value="N-ACETYLTRANSFERASE EIS"/>
    <property type="match status" value="1"/>
</dbReference>
<dbReference type="InterPro" id="IPR000182">
    <property type="entry name" value="GNAT_dom"/>
</dbReference>
<dbReference type="Pfam" id="PF17668">
    <property type="entry name" value="Acetyltransf_17"/>
    <property type="match status" value="1"/>
</dbReference>
<comment type="caution">
    <text evidence="2">The sequence shown here is derived from an EMBL/GenBank/DDBJ whole genome shotgun (WGS) entry which is preliminary data.</text>
</comment>
<dbReference type="STRING" id="1987383.A5844_002322"/>
<dbReference type="Proteomes" id="UP000194933">
    <property type="component" value="Unassembled WGS sequence"/>
</dbReference>
<feature type="domain" description="N-acetyltransferase" evidence="1">
    <location>
        <begin position="3"/>
        <end position="144"/>
    </location>
</feature>
<dbReference type="Pfam" id="PF13530">
    <property type="entry name" value="SCP2_2"/>
    <property type="match status" value="1"/>
</dbReference>
<dbReference type="Gene3D" id="3.30.1050.10">
    <property type="entry name" value="SCP2 sterol-binding domain"/>
    <property type="match status" value="1"/>
</dbReference>
<name>A0A242JXW9_9ENTE</name>
<dbReference type="Pfam" id="PF13527">
    <property type="entry name" value="Acetyltransf_9"/>
    <property type="match status" value="1"/>
</dbReference>
<dbReference type="SUPFAM" id="SSF55729">
    <property type="entry name" value="Acyl-CoA N-acyltransferases (Nat)"/>
    <property type="match status" value="1"/>
</dbReference>
<evidence type="ECO:0000313" key="2">
    <source>
        <dbReference type="EMBL" id="OTP09543.1"/>
    </source>
</evidence>
<proteinExistence type="predicted"/>
<protein>
    <recommendedName>
        <fullName evidence="1">N-acetyltransferase domain-containing protein</fullName>
    </recommendedName>
</protein>
<dbReference type="EMBL" id="NGMO01000004">
    <property type="protein sequence ID" value="OTP09543.1"/>
    <property type="molecule type" value="Genomic_DNA"/>
</dbReference>
<dbReference type="GO" id="GO:0030649">
    <property type="term" value="P:aminoglycoside antibiotic catabolic process"/>
    <property type="evidence" value="ECO:0007669"/>
    <property type="project" value="TreeGrafter"/>
</dbReference>
<dbReference type="Gene3D" id="3.40.630.30">
    <property type="match status" value="2"/>
</dbReference>
<organism evidence="2 3">
    <name type="scientific">Candidatus Enterococcus wittei</name>
    <dbReference type="NCBI Taxonomy" id="1987383"/>
    <lineage>
        <taxon>Bacteria</taxon>
        <taxon>Bacillati</taxon>
        <taxon>Bacillota</taxon>
        <taxon>Bacilli</taxon>
        <taxon>Lactobacillales</taxon>
        <taxon>Enterococcaceae</taxon>
        <taxon>Enterococcus</taxon>
    </lineage>
</organism>
<evidence type="ECO:0000313" key="3">
    <source>
        <dbReference type="Proteomes" id="UP000194933"/>
    </source>
</evidence>
<dbReference type="InterPro" id="IPR041380">
    <property type="entry name" value="Acetyltransf_17"/>
</dbReference>
<dbReference type="InterPro" id="IPR025559">
    <property type="entry name" value="Eis_dom"/>
</dbReference>
<dbReference type="GO" id="GO:0034069">
    <property type="term" value="F:aminoglycoside N-acetyltransferase activity"/>
    <property type="evidence" value="ECO:0007669"/>
    <property type="project" value="TreeGrafter"/>
</dbReference>
<dbReference type="InterPro" id="IPR016181">
    <property type="entry name" value="Acyl_CoA_acyltransferase"/>
</dbReference>
<dbReference type="AlphaFoldDB" id="A0A242JXW9"/>
<gene>
    <name evidence="2" type="ORF">A5844_002322</name>
</gene>
<dbReference type="PROSITE" id="PS51186">
    <property type="entry name" value="GNAT"/>
    <property type="match status" value="1"/>
</dbReference>